<reference evidence="1 2" key="1">
    <citation type="submission" date="2019-08" db="EMBL/GenBank/DDBJ databases">
        <title>In-depth cultivation of the pig gut microbiome towards novel bacterial diversity and tailored functional studies.</title>
        <authorList>
            <person name="Wylensek D."/>
            <person name="Hitch T.C.A."/>
            <person name="Clavel T."/>
        </authorList>
    </citation>
    <scope>NUCLEOTIDE SEQUENCE [LARGE SCALE GENOMIC DNA]</scope>
    <source>
        <strain evidence="1 2">WCA-693-APC-5D-A</strain>
    </source>
</reference>
<evidence type="ECO:0000313" key="2">
    <source>
        <dbReference type="Proteomes" id="UP000433181"/>
    </source>
</evidence>
<gene>
    <name evidence="1" type="ORF">FYJ84_08365</name>
</gene>
<dbReference type="RefSeq" id="WP_154407165.1">
    <property type="nucleotide sequence ID" value="NZ_JBGVOU010000019.1"/>
</dbReference>
<dbReference type="GeneID" id="96778928"/>
<protein>
    <submittedName>
        <fullName evidence="1">Uncharacterized protein</fullName>
    </submittedName>
</protein>
<keyword evidence="2" id="KW-1185">Reference proteome</keyword>
<comment type="caution">
    <text evidence="1">The sequence shown here is derived from an EMBL/GenBank/DDBJ whole genome shotgun (WGS) entry which is preliminary data.</text>
</comment>
<dbReference type="Proteomes" id="UP000433181">
    <property type="component" value="Unassembled WGS sequence"/>
</dbReference>
<dbReference type="EMBL" id="VUNR01000015">
    <property type="protein sequence ID" value="MSU08996.1"/>
    <property type="molecule type" value="Genomic_DNA"/>
</dbReference>
<organism evidence="1 2">
    <name type="scientific">Anaerovibrio slackiae</name>
    <dbReference type="NCBI Taxonomy" id="2652309"/>
    <lineage>
        <taxon>Bacteria</taxon>
        <taxon>Bacillati</taxon>
        <taxon>Bacillota</taxon>
        <taxon>Negativicutes</taxon>
        <taxon>Selenomonadales</taxon>
        <taxon>Selenomonadaceae</taxon>
        <taxon>Anaerovibrio</taxon>
    </lineage>
</organism>
<proteinExistence type="predicted"/>
<evidence type="ECO:0000313" key="1">
    <source>
        <dbReference type="EMBL" id="MSU08996.1"/>
    </source>
</evidence>
<accession>A0A6I2UJT0</accession>
<sequence length="76" mass="8446">MATMTECELKAGVIFGDGNTAEYVYMPASELGADKPLCVYEQGEDREDVDLREAMAIIRRRSLRHAVHPRLGSNSC</sequence>
<name>A0A6I2UJT0_9FIRM</name>
<dbReference type="AlphaFoldDB" id="A0A6I2UJT0"/>